<keyword evidence="1" id="KW-0812">Transmembrane</keyword>
<sequence>MMTRRVVIGLLIVLGLGLIQTHSAFPHETTTWTWEGQEVLATDICRTEYIVHSEEGIQQGGATEVRCEEVATPHTEQHGWNIEALALGLLIAGGALAGLFVIWARSRRF</sequence>
<accession>A0A1G6XML0</accession>
<name>A0A1G6XML0_9ACTN</name>
<dbReference type="Proteomes" id="UP000198949">
    <property type="component" value="Unassembled WGS sequence"/>
</dbReference>
<keyword evidence="3" id="KW-1185">Reference proteome</keyword>
<keyword evidence="1" id="KW-1133">Transmembrane helix</keyword>
<keyword evidence="1" id="KW-0472">Membrane</keyword>
<feature type="transmembrane region" description="Helical" evidence="1">
    <location>
        <begin position="84"/>
        <end position="104"/>
    </location>
</feature>
<protein>
    <submittedName>
        <fullName evidence="2">Uncharacterized protein</fullName>
    </submittedName>
</protein>
<evidence type="ECO:0000256" key="1">
    <source>
        <dbReference type="SAM" id="Phobius"/>
    </source>
</evidence>
<gene>
    <name evidence="2" type="ORF">SAMN05216270_107222</name>
</gene>
<dbReference type="AlphaFoldDB" id="A0A1G6XML0"/>
<evidence type="ECO:0000313" key="3">
    <source>
        <dbReference type="Proteomes" id="UP000198949"/>
    </source>
</evidence>
<dbReference type="EMBL" id="FNAD01000007">
    <property type="protein sequence ID" value="SDD78655.1"/>
    <property type="molecule type" value="Genomic_DNA"/>
</dbReference>
<proteinExistence type="predicted"/>
<organism evidence="2 3">
    <name type="scientific">Glycomyces harbinensis</name>
    <dbReference type="NCBI Taxonomy" id="58114"/>
    <lineage>
        <taxon>Bacteria</taxon>
        <taxon>Bacillati</taxon>
        <taxon>Actinomycetota</taxon>
        <taxon>Actinomycetes</taxon>
        <taxon>Glycomycetales</taxon>
        <taxon>Glycomycetaceae</taxon>
        <taxon>Glycomyces</taxon>
    </lineage>
</organism>
<evidence type="ECO:0000313" key="2">
    <source>
        <dbReference type="EMBL" id="SDD78655.1"/>
    </source>
</evidence>
<reference evidence="3" key="1">
    <citation type="submission" date="2016-10" db="EMBL/GenBank/DDBJ databases">
        <authorList>
            <person name="Varghese N."/>
            <person name="Submissions S."/>
        </authorList>
    </citation>
    <scope>NUCLEOTIDE SEQUENCE [LARGE SCALE GENOMIC DNA]</scope>
    <source>
        <strain evidence="3">CGMCC 4.3516</strain>
    </source>
</reference>